<protein>
    <recommendedName>
        <fullName evidence="1">Bet v I/Major latex protein domain-containing protein</fullName>
    </recommendedName>
</protein>
<dbReference type="PANTHER" id="PTHR31907">
    <property type="entry name" value="MLP-LIKE PROTEIN 423"/>
    <property type="match status" value="1"/>
</dbReference>
<dbReference type="SMART" id="SM01037">
    <property type="entry name" value="Bet_v_1"/>
    <property type="match status" value="1"/>
</dbReference>
<reference evidence="2 3" key="1">
    <citation type="journal article" date="2021" name="Comput. Struct. Biotechnol. J.">
        <title>De novo genome assembly of the potent medicinal plant Rehmannia glutinosa using nanopore technology.</title>
        <authorList>
            <person name="Ma L."/>
            <person name="Dong C."/>
            <person name="Song C."/>
            <person name="Wang X."/>
            <person name="Zheng X."/>
            <person name="Niu Y."/>
            <person name="Chen S."/>
            <person name="Feng W."/>
        </authorList>
    </citation>
    <scope>NUCLEOTIDE SEQUENCE [LARGE SCALE GENOMIC DNA]</scope>
    <source>
        <strain evidence="2">DH-2019</strain>
    </source>
</reference>
<dbReference type="InterPro" id="IPR023393">
    <property type="entry name" value="START-like_dom_sf"/>
</dbReference>
<gene>
    <name evidence="2" type="ORF">DH2020_006275</name>
</gene>
<comment type="caution">
    <text evidence="2">The sequence shown here is derived from an EMBL/GenBank/DDBJ whole genome shotgun (WGS) entry which is preliminary data.</text>
</comment>
<name>A0ABR0XII5_REHGL</name>
<evidence type="ECO:0000313" key="3">
    <source>
        <dbReference type="Proteomes" id="UP001318860"/>
    </source>
</evidence>
<proteinExistence type="predicted"/>
<dbReference type="EMBL" id="JABTTQ020000004">
    <property type="protein sequence ID" value="KAK6158961.1"/>
    <property type="molecule type" value="Genomic_DNA"/>
</dbReference>
<dbReference type="Proteomes" id="UP001318860">
    <property type="component" value="Unassembled WGS sequence"/>
</dbReference>
<accession>A0ABR0XII5</accession>
<organism evidence="2 3">
    <name type="scientific">Rehmannia glutinosa</name>
    <name type="common">Chinese foxglove</name>
    <dbReference type="NCBI Taxonomy" id="99300"/>
    <lineage>
        <taxon>Eukaryota</taxon>
        <taxon>Viridiplantae</taxon>
        <taxon>Streptophyta</taxon>
        <taxon>Embryophyta</taxon>
        <taxon>Tracheophyta</taxon>
        <taxon>Spermatophyta</taxon>
        <taxon>Magnoliopsida</taxon>
        <taxon>eudicotyledons</taxon>
        <taxon>Gunneridae</taxon>
        <taxon>Pentapetalae</taxon>
        <taxon>asterids</taxon>
        <taxon>lamiids</taxon>
        <taxon>Lamiales</taxon>
        <taxon>Orobanchaceae</taxon>
        <taxon>Rehmannieae</taxon>
        <taxon>Rehmannia</taxon>
    </lineage>
</organism>
<evidence type="ECO:0000313" key="2">
    <source>
        <dbReference type="EMBL" id="KAK6158961.1"/>
    </source>
</evidence>
<dbReference type="InterPro" id="IPR000916">
    <property type="entry name" value="Bet_v_I/MLP"/>
</dbReference>
<sequence>MASLPCKLIAQVAFKAGGDVFHHLVANRPHHLSNVTPGKIQACDLHQGNYGTNGSVIQWKYTVDGKEQTAKQALQDIDMEKKQIAYKMLEGDLLELYKNMLITIHVETKGGVDFVTWTIEYELLNADNPHPLSLLNFFIQFTKEVEAHIFG</sequence>
<keyword evidence="3" id="KW-1185">Reference proteome</keyword>
<dbReference type="Gene3D" id="3.30.530.20">
    <property type="match status" value="1"/>
</dbReference>
<dbReference type="CDD" id="cd07816">
    <property type="entry name" value="Bet_v1-like"/>
    <property type="match status" value="1"/>
</dbReference>
<dbReference type="InterPro" id="IPR051761">
    <property type="entry name" value="MLP-like_ligand-binding"/>
</dbReference>
<feature type="domain" description="Bet v I/Major latex protein" evidence="1">
    <location>
        <begin position="3"/>
        <end position="150"/>
    </location>
</feature>
<evidence type="ECO:0000259" key="1">
    <source>
        <dbReference type="SMART" id="SM01037"/>
    </source>
</evidence>
<dbReference type="SUPFAM" id="SSF55961">
    <property type="entry name" value="Bet v1-like"/>
    <property type="match status" value="1"/>
</dbReference>
<dbReference type="Pfam" id="PF00407">
    <property type="entry name" value="Bet_v_1"/>
    <property type="match status" value="1"/>
</dbReference>